<name>A0A497JJD0_9ARCH</name>
<sequence>MRRIRTGIYGLDELIEGGFPQGRSVLVSGGCGSGKTTFGIQYLYMGAEVYGEPGIYVTLDERPNLIREDCLNFGWDLRKLEEQNMLQIIDGTVARLGFPTEEEFTLPSTVIDVDKLLLEILAAIKRFGAKRIVIDSLPALGLSLKSEDEIRKAMLKISYLLGKAGITAVLISETGENKRFSKYGVEEYLVDGVIVLHYLGVGSTTTRALQIVKMRGTKHSEYLHPLEITDRGIVIKKVEETEL</sequence>
<dbReference type="EMBL" id="QMWO01000030">
    <property type="protein sequence ID" value="RLG69995.1"/>
    <property type="molecule type" value="Genomic_DNA"/>
</dbReference>
<accession>A0A497JJD0</accession>
<protein>
    <submittedName>
        <fullName evidence="4">ATPase</fullName>
    </submittedName>
</protein>
<dbReference type="InterPro" id="IPR010624">
    <property type="entry name" value="KaiC_dom"/>
</dbReference>
<dbReference type="PRINTS" id="PR01874">
    <property type="entry name" value="DNAREPAIRADA"/>
</dbReference>
<dbReference type="SUPFAM" id="SSF52540">
    <property type="entry name" value="P-loop containing nucleoside triphosphate hydrolases"/>
    <property type="match status" value="1"/>
</dbReference>
<dbReference type="GO" id="GO:0005524">
    <property type="term" value="F:ATP binding"/>
    <property type="evidence" value="ECO:0007669"/>
    <property type="project" value="UniProtKB-KW"/>
</dbReference>
<evidence type="ECO:0000313" key="5">
    <source>
        <dbReference type="Proteomes" id="UP000277633"/>
    </source>
</evidence>
<evidence type="ECO:0000256" key="1">
    <source>
        <dbReference type="ARBA" id="ARBA00022741"/>
    </source>
</evidence>
<dbReference type="PANTHER" id="PTHR43637">
    <property type="entry name" value="UPF0273 PROTEIN TM_0370"/>
    <property type="match status" value="1"/>
</dbReference>
<reference evidence="4 5" key="1">
    <citation type="submission" date="2018-06" db="EMBL/GenBank/DDBJ databases">
        <title>Extensive metabolic versatility and redundancy in microbially diverse, dynamic hydrothermal sediments.</title>
        <authorList>
            <person name="Dombrowski N."/>
            <person name="Teske A."/>
            <person name="Baker B.J."/>
        </authorList>
    </citation>
    <scope>NUCLEOTIDE SEQUENCE [LARGE SCALE GENOMIC DNA]</scope>
    <source>
        <strain evidence="4">B9_G13</strain>
    </source>
</reference>
<organism evidence="4 5">
    <name type="scientific">Candidatus Iainarchaeum sp</name>
    <dbReference type="NCBI Taxonomy" id="3101447"/>
    <lineage>
        <taxon>Archaea</taxon>
        <taxon>Candidatus Iainarchaeota</taxon>
        <taxon>Candidatus Iainarchaeia</taxon>
        <taxon>Candidatus Iainarchaeales</taxon>
        <taxon>Candidatus Iainarchaeaceae</taxon>
        <taxon>Candidatus Iainarchaeum</taxon>
    </lineage>
</organism>
<comment type="caution">
    <text evidence="4">The sequence shown here is derived from an EMBL/GenBank/DDBJ whole genome shotgun (WGS) entry which is preliminary data.</text>
</comment>
<evidence type="ECO:0000256" key="2">
    <source>
        <dbReference type="ARBA" id="ARBA00022840"/>
    </source>
</evidence>
<dbReference type="Proteomes" id="UP000277633">
    <property type="component" value="Unassembled WGS sequence"/>
</dbReference>
<feature type="domain" description="KaiC" evidence="3">
    <location>
        <begin position="2"/>
        <end position="243"/>
    </location>
</feature>
<dbReference type="AlphaFoldDB" id="A0A497JJD0"/>
<keyword evidence="1" id="KW-0547">Nucleotide-binding</keyword>
<dbReference type="CDD" id="cd01124">
    <property type="entry name" value="KaiC-like"/>
    <property type="match status" value="1"/>
</dbReference>
<keyword evidence="2" id="KW-0067">ATP-binding</keyword>
<dbReference type="Pfam" id="PF06745">
    <property type="entry name" value="ATPase"/>
    <property type="match status" value="1"/>
</dbReference>
<dbReference type="InterPro" id="IPR027417">
    <property type="entry name" value="P-loop_NTPase"/>
</dbReference>
<dbReference type="PANTHER" id="PTHR43637:SF1">
    <property type="entry name" value="UPF0273 PROTEIN TM_0370"/>
    <property type="match status" value="1"/>
</dbReference>
<gene>
    <name evidence="4" type="ORF">DRO07_01245</name>
</gene>
<evidence type="ECO:0000313" key="4">
    <source>
        <dbReference type="EMBL" id="RLG69995.1"/>
    </source>
</evidence>
<proteinExistence type="predicted"/>
<dbReference type="InterPro" id="IPR014774">
    <property type="entry name" value="KaiC-like_dom"/>
</dbReference>
<evidence type="ECO:0000259" key="3">
    <source>
        <dbReference type="PROSITE" id="PS51146"/>
    </source>
</evidence>
<dbReference type="Gene3D" id="3.40.50.300">
    <property type="entry name" value="P-loop containing nucleotide triphosphate hydrolases"/>
    <property type="match status" value="1"/>
</dbReference>
<dbReference type="PROSITE" id="PS51146">
    <property type="entry name" value="KAIC"/>
    <property type="match status" value="1"/>
</dbReference>